<sequence>MLRLVPVALCVLLGLAAAGANLRDRGGPMDADREEGRTLHFAGLFYEDEWQEILAFRAAIERVNMDKKVLPGITIVPVVELLTNVDSFMLSKRVCNLTYNGVAAIFGPKSRQSVNIVSSITETFEIPHIVTHPGLARRPTNYQINIYPERHSLSQAILDLLEDMAWKTFTIVYEDDEGLFRLQEVLKAHGPSDSPVTLRRLGEGPDYRPLLKEIQNSTETRILLDVSADKLMDIFYQAKQVKLMSDYISYLVTSLDAHTLDYTELDLWAEEESGVANITGFRLVDPNSMDVQNAVHDWIWTERMRGNTITLTPKMVKTSSALINDAVHMLARALHQLDQTEPFIVEAPLSCEGVDKWEHGERIVSFVKAKYSDPDNTESGMTGPLWLDKDSSYRRNNFTVTLIETRADNATGTWNRSGIHLYRTVEEMERFTKELLSKKVMRVVSKLGPPYLMMRENQTGTTGNDQFRGYAIELIQMIADELKFKFEFYLVKDGKYGSLNKDGRWDGLIKDLLDRKADLGICDLTITYDRERAVDFTMPFMTLGISILYSNPPEKAPNLYSFLEPLSTEVWIYMASAFISVSLLLFILARVTPLEWNNPHPCNPEPEELENTFNLINSMWFAMGSFLQQGCDFLPQAPSTRMVAGLWWFFTLIMISSYTANLAAFLTAAGLDTERIHSAKDLGAQNKVQYGCMAGGSTQAFFAASNTSEYQRMWSIMSAARPTVFTASNPLGVERVKNAWENGKRDYAFFMESTGIEYECQRTCYLRMVGNLLDSKGYGIAMPRNSPYRALISGAVLKLQEKGKLVQLKDRWWKQMDAGGACEQEFVDNSDDNKLTMGHVGGVFLVLTYGCVGAFFVAVGEFLWNTHTVAIENKITPKEALVKEMKFAVRCSEDTKPIRHRATTPSSSRSGSRSLGRSLALSLLQLNAFQRLGGGGGGGDGGDGGGGTEKKK</sequence>
<feature type="transmembrane region" description="Helical" evidence="19">
    <location>
        <begin position="646"/>
        <end position="671"/>
    </location>
</feature>
<evidence type="ECO:0000256" key="11">
    <source>
        <dbReference type="ARBA" id="ARBA00023257"/>
    </source>
</evidence>
<feature type="signal peptide" evidence="20">
    <location>
        <begin position="1"/>
        <end position="18"/>
    </location>
</feature>
<dbReference type="SUPFAM" id="SSF53822">
    <property type="entry name" value="Periplasmic binding protein-like I"/>
    <property type="match status" value="1"/>
</dbReference>
<keyword evidence="20" id="KW-0732">Signal</keyword>
<dbReference type="GO" id="GO:0045211">
    <property type="term" value="C:postsynaptic membrane"/>
    <property type="evidence" value="ECO:0007669"/>
    <property type="project" value="UniProtKB-SubCell"/>
</dbReference>
<dbReference type="InterPro" id="IPR015683">
    <property type="entry name" value="Ionotropic_Glu_rcpt"/>
</dbReference>
<dbReference type="KEGG" id="foc:113202547"/>
<evidence type="ECO:0000259" key="21">
    <source>
        <dbReference type="SMART" id="SM00079"/>
    </source>
</evidence>
<evidence type="ECO:0000256" key="17">
    <source>
        <dbReference type="PIRSR" id="PIRSR601508-3"/>
    </source>
</evidence>
<dbReference type="RefSeq" id="XP_026272608.1">
    <property type="nucleotide sequence ID" value="XM_026416823.2"/>
</dbReference>
<keyword evidence="10" id="KW-0325">Glycoprotein</keyword>
<evidence type="ECO:0000256" key="13">
    <source>
        <dbReference type="ARBA" id="ARBA00023303"/>
    </source>
</evidence>
<dbReference type="CDD" id="cd06382">
    <property type="entry name" value="PBP1_iGluR_Kainate"/>
    <property type="match status" value="1"/>
</dbReference>
<dbReference type="Pfam" id="PF10613">
    <property type="entry name" value="Lig_chan-Glu_bd"/>
    <property type="match status" value="1"/>
</dbReference>
<evidence type="ECO:0000256" key="4">
    <source>
        <dbReference type="ARBA" id="ARBA00022692"/>
    </source>
</evidence>
<evidence type="ECO:0000256" key="2">
    <source>
        <dbReference type="ARBA" id="ARBA00022448"/>
    </source>
</evidence>
<evidence type="ECO:0000256" key="3">
    <source>
        <dbReference type="ARBA" id="ARBA00022475"/>
    </source>
</evidence>
<keyword evidence="5 19" id="KW-1133">Transmembrane helix</keyword>
<feature type="disulfide bond" evidence="17">
    <location>
        <begin position="764"/>
        <end position="822"/>
    </location>
</feature>
<evidence type="ECO:0000256" key="15">
    <source>
        <dbReference type="PIRSR" id="PIRSR601508-1"/>
    </source>
</evidence>
<dbReference type="Gene3D" id="3.40.50.2300">
    <property type="match status" value="2"/>
</dbReference>
<organism evidence="23 24">
    <name type="scientific">Frankliniella occidentalis</name>
    <name type="common">Western flower thrips</name>
    <name type="synonym">Euthrips occidentalis</name>
    <dbReference type="NCBI Taxonomy" id="133901"/>
    <lineage>
        <taxon>Eukaryota</taxon>
        <taxon>Metazoa</taxon>
        <taxon>Ecdysozoa</taxon>
        <taxon>Arthropoda</taxon>
        <taxon>Hexapoda</taxon>
        <taxon>Insecta</taxon>
        <taxon>Pterygota</taxon>
        <taxon>Neoptera</taxon>
        <taxon>Paraneoptera</taxon>
        <taxon>Thysanoptera</taxon>
        <taxon>Terebrantia</taxon>
        <taxon>Thripoidea</taxon>
        <taxon>Thripidae</taxon>
        <taxon>Frankliniella</taxon>
    </lineage>
</organism>
<proteinExistence type="inferred from homology"/>
<feature type="transmembrane region" description="Helical" evidence="19">
    <location>
        <begin position="570"/>
        <end position="589"/>
    </location>
</feature>
<dbReference type="FunFam" id="3.40.190.10:FF:000178">
    <property type="entry name" value="Glutamate receptor subunit"/>
    <property type="match status" value="1"/>
</dbReference>
<evidence type="ECO:0000256" key="8">
    <source>
        <dbReference type="ARBA" id="ARBA00023136"/>
    </source>
</evidence>
<accession>A0A6J1RW69</accession>
<dbReference type="GO" id="GO:0015276">
    <property type="term" value="F:ligand-gated monoatomic ion channel activity"/>
    <property type="evidence" value="ECO:0007669"/>
    <property type="project" value="InterPro"/>
</dbReference>
<dbReference type="SMART" id="SM00918">
    <property type="entry name" value="Lig_chan-Glu_bd"/>
    <property type="match status" value="1"/>
</dbReference>
<evidence type="ECO:0000256" key="19">
    <source>
        <dbReference type="SAM" id="Phobius"/>
    </source>
</evidence>
<keyword evidence="2" id="KW-0813">Transport</keyword>
<evidence type="ECO:0000313" key="23">
    <source>
        <dbReference type="Proteomes" id="UP000504606"/>
    </source>
</evidence>
<dbReference type="GeneID" id="113202547"/>
<evidence type="ECO:0000256" key="5">
    <source>
        <dbReference type="ARBA" id="ARBA00022989"/>
    </source>
</evidence>
<dbReference type="FunFam" id="3.40.190.10:FF:000061">
    <property type="entry name" value="Glutamate receptor, ionotropic kainate"/>
    <property type="match status" value="1"/>
</dbReference>
<evidence type="ECO:0000256" key="12">
    <source>
        <dbReference type="ARBA" id="ARBA00023286"/>
    </source>
</evidence>
<dbReference type="SUPFAM" id="SSF81324">
    <property type="entry name" value="Voltage-gated potassium channels"/>
    <property type="match status" value="1"/>
</dbReference>
<dbReference type="Pfam" id="PF00060">
    <property type="entry name" value="Lig_chan"/>
    <property type="match status" value="1"/>
</dbReference>
<keyword evidence="9" id="KW-0675">Receptor</keyword>
<dbReference type="PRINTS" id="PR00177">
    <property type="entry name" value="NMDARECEPTOR"/>
</dbReference>
<feature type="binding site" evidence="15">
    <location>
        <position position="525"/>
    </location>
    <ligand>
        <name>L-glutamate</name>
        <dbReference type="ChEBI" id="CHEBI:29985"/>
    </ligand>
</feature>
<feature type="binding site" evidence="15">
    <location>
        <position position="530"/>
    </location>
    <ligand>
        <name>L-glutamate</name>
        <dbReference type="ChEBI" id="CHEBI:29985"/>
    </ligand>
</feature>
<feature type="transmembrane region" description="Helical" evidence="19">
    <location>
        <begin position="843"/>
        <end position="864"/>
    </location>
</feature>
<evidence type="ECO:0000256" key="16">
    <source>
        <dbReference type="PIRSR" id="PIRSR601508-2"/>
    </source>
</evidence>
<evidence type="ECO:0000256" key="14">
    <source>
        <dbReference type="ARBA" id="ARBA00034104"/>
    </source>
</evidence>
<protein>
    <submittedName>
        <fullName evidence="24">Glutamate receptor ionotropic, kainate 2-like isoform X1</fullName>
    </submittedName>
</protein>
<keyword evidence="3" id="KW-1003">Cell membrane</keyword>
<dbReference type="AlphaFoldDB" id="A0A6J1RW69"/>
<evidence type="ECO:0000256" key="20">
    <source>
        <dbReference type="SAM" id="SignalP"/>
    </source>
</evidence>
<dbReference type="Gene3D" id="3.40.190.10">
    <property type="entry name" value="Periplasmic binding protein-like II"/>
    <property type="match status" value="2"/>
</dbReference>
<evidence type="ECO:0000256" key="6">
    <source>
        <dbReference type="ARBA" id="ARBA00023018"/>
    </source>
</evidence>
<keyword evidence="13" id="KW-0407">Ion channel</keyword>
<feature type="domain" description="Ionotropic glutamate receptor L-glutamate and glycine-binding" evidence="22">
    <location>
        <begin position="450"/>
        <end position="514"/>
    </location>
</feature>
<comment type="similarity">
    <text evidence="1">Belongs to the glutamate-gated ion channel (TC 1.A.10.1) family.</text>
</comment>
<keyword evidence="12" id="KW-1071">Ligand-gated ion channel</keyword>
<evidence type="ECO:0000256" key="10">
    <source>
        <dbReference type="ARBA" id="ARBA00023180"/>
    </source>
</evidence>
<keyword evidence="6" id="KW-0770">Synapse</keyword>
<dbReference type="FunFam" id="1.10.287.70:FF:000010">
    <property type="entry name" value="Putative glutamate receptor ionotropic kainate 1"/>
    <property type="match status" value="1"/>
</dbReference>
<keyword evidence="23" id="KW-1185">Reference proteome</keyword>
<evidence type="ECO:0000256" key="1">
    <source>
        <dbReference type="ARBA" id="ARBA00008685"/>
    </source>
</evidence>
<feature type="binding site" evidence="15">
    <location>
        <position position="752"/>
    </location>
    <ligand>
        <name>L-glutamate</name>
        <dbReference type="ChEBI" id="CHEBI:29985"/>
    </ligand>
</feature>
<evidence type="ECO:0000256" key="18">
    <source>
        <dbReference type="SAM" id="MobiDB-lite"/>
    </source>
</evidence>
<dbReference type="InterPro" id="IPR028082">
    <property type="entry name" value="Peripla_BP_I"/>
</dbReference>
<keyword evidence="8 19" id="KW-0472">Membrane</keyword>
<feature type="site" description="Crucial to convey clamshell closure to channel opening" evidence="16">
    <location>
        <position position="676"/>
    </location>
</feature>
<dbReference type="Pfam" id="PF01094">
    <property type="entry name" value="ANF_receptor"/>
    <property type="match status" value="1"/>
</dbReference>
<dbReference type="InterPro" id="IPR001508">
    <property type="entry name" value="Iono_Glu_rcpt_met"/>
</dbReference>
<keyword evidence="4 19" id="KW-0812">Transmembrane</keyword>
<dbReference type="Gene3D" id="1.10.287.70">
    <property type="match status" value="1"/>
</dbReference>
<dbReference type="OrthoDB" id="5984008at2759"/>
<dbReference type="Proteomes" id="UP000504606">
    <property type="component" value="Unplaced"/>
</dbReference>
<feature type="binding site" evidence="15">
    <location>
        <position position="697"/>
    </location>
    <ligand>
        <name>L-glutamate</name>
        <dbReference type="ChEBI" id="CHEBI:29985"/>
    </ligand>
</feature>
<comment type="subcellular location">
    <subcellularLocation>
        <location evidence="14">Postsynaptic cell membrane</location>
        <topology evidence="14">Multi-pass membrane protein</topology>
    </subcellularLocation>
</comment>
<gene>
    <name evidence="24" type="primary">LOC113202547</name>
</gene>
<dbReference type="SMART" id="SM00079">
    <property type="entry name" value="PBPe"/>
    <property type="match status" value="1"/>
</dbReference>
<feature type="domain" description="Ionotropic glutamate receptor C-terminal" evidence="21">
    <location>
        <begin position="440"/>
        <end position="815"/>
    </location>
</feature>
<dbReference type="GO" id="GO:0038023">
    <property type="term" value="F:signaling receptor activity"/>
    <property type="evidence" value="ECO:0007669"/>
    <property type="project" value="InterPro"/>
</dbReference>
<evidence type="ECO:0000313" key="24">
    <source>
        <dbReference type="RefSeq" id="XP_026272608.1"/>
    </source>
</evidence>
<reference evidence="24" key="1">
    <citation type="submission" date="2025-08" db="UniProtKB">
        <authorList>
            <consortium name="RefSeq"/>
        </authorList>
    </citation>
    <scope>IDENTIFICATION</scope>
    <source>
        <tissue evidence="24">Whole organism</tissue>
    </source>
</reference>
<dbReference type="SUPFAM" id="SSF53850">
    <property type="entry name" value="Periplasmic binding protein-like II"/>
    <property type="match status" value="1"/>
</dbReference>
<evidence type="ECO:0000259" key="22">
    <source>
        <dbReference type="SMART" id="SM00918"/>
    </source>
</evidence>
<keyword evidence="7" id="KW-0406">Ion transport</keyword>
<feature type="chain" id="PRO_5026783575" evidence="20">
    <location>
        <begin position="19"/>
        <end position="952"/>
    </location>
</feature>
<keyword evidence="11" id="KW-0628">Postsynaptic cell membrane</keyword>
<evidence type="ECO:0000256" key="9">
    <source>
        <dbReference type="ARBA" id="ARBA00023170"/>
    </source>
</evidence>
<feature type="region of interest" description="Disordered" evidence="18">
    <location>
        <begin position="932"/>
        <end position="952"/>
    </location>
</feature>
<feature type="binding site" evidence="15">
    <location>
        <position position="698"/>
    </location>
    <ligand>
        <name>L-glutamate</name>
        <dbReference type="ChEBI" id="CHEBI:29985"/>
    </ligand>
</feature>
<evidence type="ECO:0000256" key="7">
    <source>
        <dbReference type="ARBA" id="ARBA00023065"/>
    </source>
</evidence>
<dbReference type="InterPro" id="IPR001828">
    <property type="entry name" value="ANF_lig-bd_rcpt"/>
</dbReference>
<dbReference type="InterPro" id="IPR001320">
    <property type="entry name" value="Iontro_rcpt_C"/>
</dbReference>
<feature type="site" description="Interaction with the cone snail toxin Con-ikot-ikot" evidence="16">
    <location>
        <position position="798"/>
    </location>
</feature>
<name>A0A6J1RW69_FRAOC</name>
<dbReference type="InterPro" id="IPR019594">
    <property type="entry name" value="Glu/Gly-bd"/>
</dbReference>
<keyword evidence="17" id="KW-1015">Disulfide bond</keyword>
<dbReference type="PANTHER" id="PTHR18966">
    <property type="entry name" value="IONOTROPIC GLUTAMATE RECEPTOR"/>
    <property type="match status" value="1"/>
</dbReference>